<gene>
    <name evidence="6" type="primary">smc</name>
    <name evidence="8" type="ordered locus">Slip_1286</name>
</gene>
<keyword evidence="4 6" id="KW-0175">Coiled coil</keyword>
<keyword evidence="1 6" id="KW-0963">Cytoplasm</keyword>
<dbReference type="HAMAP" id="MF_01894">
    <property type="entry name" value="Smc_prok"/>
    <property type="match status" value="1"/>
</dbReference>
<dbReference type="PANTHER" id="PTHR43977">
    <property type="entry name" value="STRUCTURAL MAINTENANCE OF CHROMOSOMES PROTEIN 3"/>
    <property type="match status" value="1"/>
</dbReference>
<dbReference type="GO" id="GO:0007059">
    <property type="term" value="P:chromosome segregation"/>
    <property type="evidence" value="ECO:0007669"/>
    <property type="project" value="UniProtKB-UniRule"/>
</dbReference>
<dbReference type="EMBL" id="CP002048">
    <property type="protein sequence ID" value="ADI02057.1"/>
    <property type="molecule type" value="Genomic_DNA"/>
</dbReference>
<dbReference type="InterPro" id="IPR011890">
    <property type="entry name" value="SMC_prok"/>
</dbReference>
<reference evidence="8 9" key="2">
    <citation type="journal article" date="2010" name="Stand. Genomic Sci.">
        <title>Complete genome sequence of Syntrophothermus lipocalidus type strain (TGB-C1).</title>
        <authorList>
            <person name="Djao O.D."/>
            <person name="Zhang X."/>
            <person name="Lucas S."/>
            <person name="Lapidus A."/>
            <person name="Del Rio T.G."/>
            <person name="Nolan M."/>
            <person name="Tice H."/>
            <person name="Cheng J.F."/>
            <person name="Han C."/>
            <person name="Tapia R."/>
            <person name="Goodwin L."/>
            <person name="Pitluck S."/>
            <person name="Liolios K."/>
            <person name="Ivanova N."/>
            <person name="Mavromatis K."/>
            <person name="Mikhailova N."/>
            <person name="Ovchinnikova G."/>
            <person name="Pati A."/>
            <person name="Brambilla E."/>
            <person name="Chen A."/>
            <person name="Palaniappan K."/>
            <person name="Land M."/>
            <person name="Hauser L."/>
            <person name="Chang Y.J."/>
            <person name="Jeffries C.D."/>
            <person name="Rohde M."/>
            <person name="Sikorski J."/>
            <person name="Spring S."/>
            <person name="Goker M."/>
            <person name="Detter J.C."/>
            <person name="Woyke T."/>
            <person name="Bristow J."/>
            <person name="Eisen J.A."/>
            <person name="Markowitz V."/>
            <person name="Hugenholtz P."/>
            <person name="Kyrpides N.C."/>
            <person name="Klenk H.P."/>
        </authorList>
    </citation>
    <scope>NUCLEOTIDE SEQUENCE [LARGE SCALE GENOMIC DNA]</scope>
    <source>
        <strain evidence="9">DSM 12680 / TGB-C1</strain>
    </source>
</reference>
<feature type="domain" description="SMC hinge" evidence="7">
    <location>
        <begin position="525"/>
        <end position="644"/>
    </location>
</feature>
<dbReference type="InterPro" id="IPR027417">
    <property type="entry name" value="P-loop_NTPase"/>
</dbReference>
<keyword evidence="5 6" id="KW-0238">DNA-binding</keyword>
<comment type="domain">
    <text evidence="6">Contains large globular domains required for ATP hydrolysis at each terminus and a third globular domain forming a flexible hinge near the middle of the molecule. These domains are separated by coiled-coil structures.</text>
</comment>
<proteinExistence type="inferred from homology"/>
<evidence type="ECO:0000256" key="2">
    <source>
        <dbReference type="ARBA" id="ARBA00022741"/>
    </source>
</evidence>
<keyword evidence="2 6" id="KW-0547">Nucleotide-binding</keyword>
<dbReference type="RefSeq" id="WP_013175459.1">
    <property type="nucleotide sequence ID" value="NC_014220.1"/>
</dbReference>
<accession>D7CMX2</accession>
<protein>
    <recommendedName>
        <fullName evidence="6">Chromosome partition protein Smc</fullName>
    </recommendedName>
</protein>
<feature type="binding site" evidence="6">
    <location>
        <begin position="32"/>
        <end position="39"/>
    </location>
    <ligand>
        <name>ATP</name>
        <dbReference type="ChEBI" id="CHEBI:30616"/>
    </ligand>
</feature>
<dbReference type="SMART" id="SM00968">
    <property type="entry name" value="SMC_hinge"/>
    <property type="match status" value="1"/>
</dbReference>
<evidence type="ECO:0000256" key="5">
    <source>
        <dbReference type="ARBA" id="ARBA00023125"/>
    </source>
</evidence>
<dbReference type="GO" id="GO:0030261">
    <property type="term" value="P:chromosome condensation"/>
    <property type="evidence" value="ECO:0007669"/>
    <property type="project" value="InterPro"/>
</dbReference>
<reference evidence="9" key="1">
    <citation type="journal article" date="2010" name="Stand. Genomic Sci.">
        <title>Complete genome sequence of Syntrophothermus lipocalidus type strain (TGB-C1T).</title>
        <authorList>
            <consortium name="US DOE Joint Genome Institute (JGI-PGF)"/>
            <person name="Djao O."/>
            <person name="Zhang X."/>
            <person name="Lucas S."/>
            <person name="Lapidus A."/>
            <person name="Glavina Del Rio T."/>
            <person name="Nolan M."/>
            <person name="Tice H."/>
            <person name="Cheng J."/>
            <person name="Han C."/>
            <person name="Tapia R."/>
            <person name="Goodwin L."/>
            <person name="Pitluck S."/>
            <person name="Liolios K."/>
            <person name="Ivanova N."/>
            <person name="Mavromatis K."/>
            <person name="Mikhailova N."/>
            <person name="Ovchinnikova G."/>
            <person name="Pati A."/>
            <person name="Brambilla E."/>
            <person name="Chen A."/>
            <person name="Palaniappan K."/>
            <person name="Land M."/>
            <person name="Hauser L."/>
            <person name="Chang Y."/>
            <person name="Jeffries C."/>
            <person name="Rohde M."/>
            <person name="Sikorski J."/>
            <person name="Spring S."/>
            <person name="Goker M."/>
            <person name="Detter J."/>
            <person name="Woyke T."/>
            <person name="Bristow J."/>
            <person name="Eisen J."/>
            <person name="Markowitz V."/>
            <person name="Hugenholtz P."/>
            <person name="Kyrpides N."/>
            <person name="Klenk H."/>
        </authorList>
    </citation>
    <scope>NUCLEOTIDE SEQUENCE [LARGE SCALE GENOMIC DNA]</scope>
    <source>
        <strain evidence="9">DSM 12680 / TGB-C1</strain>
    </source>
</reference>
<comment type="function">
    <text evidence="6">Required for chromosome condensation and partitioning.</text>
</comment>
<evidence type="ECO:0000256" key="3">
    <source>
        <dbReference type="ARBA" id="ARBA00022840"/>
    </source>
</evidence>
<dbReference type="GO" id="GO:0005694">
    <property type="term" value="C:chromosome"/>
    <property type="evidence" value="ECO:0007669"/>
    <property type="project" value="InterPro"/>
</dbReference>
<dbReference type="InterPro" id="IPR036277">
    <property type="entry name" value="SMC_hinge_sf"/>
</dbReference>
<evidence type="ECO:0000313" key="9">
    <source>
        <dbReference type="Proteomes" id="UP000000378"/>
    </source>
</evidence>
<comment type="subunit">
    <text evidence="6">Homodimer.</text>
</comment>
<dbReference type="Gene3D" id="3.30.70.1620">
    <property type="match status" value="1"/>
</dbReference>
<feature type="coiled-coil region" evidence="6">
    <location>
        <begin position="693"/>
        <end position="853"/>
    </location>
</feature>
<dbReference type="Gene3D" id="1.20.1060.20">
    <property type="match status" value="1"/>
</dbReference>
<dbReference type="NCBIfam" id="TIGR02168">
    <property type="entry name" value="SMC_prok_B"/>
    <property type="match status" value="1"/>
</dbReference>
<dbReference type="HOGENOM" id="CLU_001042_2_2_9"/>
<evidence type="ECO:0000256" key="4">
    <source>
        <dbReference type="ARBA" id="ARBA00023054"/>
    </source>
</evidence>
<dbReference type="GO" id="GO:0006260">
    <property type="term" value="P:DNA replication"/>
    <property type="evidence" value="ECO:0007669"/>
    <property type="project" value="UniProtKB-UniRule"/>
</dbReference>
<evidence type="ECO:0000256" key="6">
    <source>
        <dbReference type="HAMAP-Rule" id="MF_01894"/>
    </source>
</evidence>
<comment type="subcellular location">
    <subcellularLocation>
        <location evidence="6">Cytoplasm</location>
    </subcellularLocation>
</comment>
<evidence type="ECO:0000259" key="7">
    <source>
        <dbReference type="SMART" id="SM00968"/>
    </source>
</evidence>
<dbReference type="eggNOG" id="COG1196">
    <property type="taxonomic scope" value="Bacteria"/>
</dbReference>
<dbReference type="STRING" id="643648.Slip_1286"/>
<dbReference type="AlphaFoldDB" id="D7CMX2"/>
<comment type="similarity">
    <text evidence="6">Belongs to the SMC family.</text>
</comment>
<dbReference type="InterPro" id="IPR024704">
    <property type="entry name" value="SMC"/>
</dbReference>
<feature type="coiled-coil region" evidence="6">
    <location>
        <begin position="167"/>
        <end position="499"/>
    </location>
</feature>
<sequence>MYLKRLELKGFKSFAERTEIEFMPGVNVIVGPNGCGKSNIVDAIRWALGESNVRHLRGQRNDDVIFSGTDKRRPLGLAQVDVAIDNCDRVLPLDFAEVSVTRKVHRSGESEFYINRVPARLKDVQDLFAGTGLGKKGYSIIGQGELEQILNLKPFDRRLLLEEASGLIKYRHRMEEAETKLAVIKEDMARVEKMLSDLEGRLEVLAEKASKSRRYRELAGELRNLEQNLLASAIERLYRELQDYLGERDKVKAELAKARTLIQEKEQELALLKAKTGEVKENLSFYNEERHRLQSELQRCEAELRLSAERLMNARQRREDLAGEEANYQGLLAKLEENIRLGEDKLAKEEAELKAKVESLREVESRVGQLENVLADYNRDYEDLRTELIEKLKEETEDKNQLTVLQERLKRLEDRLERCQEDLKQKEAHEKELEQAESRTREKLNEARARLDHWQRKKTDTEKAHDRALTSAKEREQDLARLQAELYKAEQELNLYFDEERDGRTYPEAVRAVMRAARDKQYGLNGILGVVGDLIEVPPGLEAAVETALGRSIQDIVVRSEKDARRAIEFLKEKKLGRATFLPLDLLRVSDLPRDKIRRAEKMPGVVGWGHELVDYPAGFEKVVKYLLGRVVVVETLQSAVKVYRESGLPVKLVTLEGEVLTYTGAITGGTVSNRSVQHFRRKNWAKQQALVLAEKQKECELLLAQLENLRSTAAELERGLQEIRQQEEELKLEEKMLMLELENACGERERLIQAIDDLRYENKGYSAEIDSLRESMKDVEAQYQAAADQARRLSDRVEEIKQGHEEMLREYEVLKERTKSYREFVAGKEHEIESLKQNLVQLEKIKASYLQALDKCAQEKKALAVEMDRQESLQLELKTRCDGFQEKMGQLRGEMETLVRAITGLEEDSRGIEKKLTEERQCCRQLEEQSRVVELRIARREADMENQIKLWVDSYGEEYVPGSGIILDGEKEREARQRKEVLTKQLAELEPVDHGAEAEYEEIRARYDFLNNQYQDITEAKNAIYALLKETRAVLSSQFVEFLKGVSQSFHHTFLAMFGGGSAFLNSNGAIEDLDSGVEIAVKMPGKRKQLLELLSGGERALTCIAFVFALLALRPSPFCLLDEIDAALDDVNLARFAGFLKRLSQDIQFIVITHRQGTIEIGQALYGITMPEEGVSRVLSVTMEEAEALAG</sequence>
<dbReference type="GO" id="GO:0005737">
    <property type="term" value="C:cytoplasm"/>
    <property type="evidence" value="ECO:0007669"/>
    <property type="project" value="UniProtKB-SubCell"/>
</dbReference>
<dbReference type="Gene3D" id="3.40.50.300">
    <property type="entry name" value="P-loop containing nucleotide triphosphate hydrolases"/>
    <property type="match status" value="2"/>
</dbReference>
<dbReference type="SUPFAM" id="SSF52540">
    <property type="entry name" value="P-loop containing nucleoside triphosphate hydrolases"/>
    <property type="match status" value="1"/>
</dbReference>
<dbReference type="GO" id="GO:0005524">
    <property type="term" value="F:ATP binding"/>
    <property type="evidence" value="ECO:0007669"/>
    <property type="project" value="UniProtKB-UniRule"/>
</dbReference>
<dbReference type="KEGG" id="slp:Slip_1286"/>
<dbReference type="GO" id="GO:0007062">
    <property type="term" value="P:sister chromatid cohesion"/>
    <property type="evidence" value="ECO:0007669"/>
    <property type="project" value="InterPro"/>
</dbReference>
<dbReference type="GO" id="GO:0003677">
    <property type="term" value="F:DNA binding"/>
    <property type="evidence" value="ECO:0007669"/>
    <property type="project" value="UniProtKB-UniRule"/>
</dbReference>
<keyword evidence="9" id="KW-1185">Reference proteome</keyword>
<dbReference type="SUPFAM" id="SSF75553">
    <property type="entry name" value="Smc hinge domain"/>
    <property type="match status" value="1"/>
</dbReference>
<dbReference type="Pfam" id="PF06470">
    <property type="entry name" value="SMC_hinge"/>
    <property type="match status" value="1"/>
</dbReference>
<evidence type="ECO:0000313" key="8">
    <source>
        <dbReference type="EMBL" id="ADI02057.1"/>
    </source>
</evidence>
<dbReference type="Pfam" id="PF02463">
    <property type="entry name" value="SMC_N"/>
    <property type="match status" value="1"/>
</dbReference>
<keyword evidence="3 6" id="KW-0067">ATP-binding</keyword>
<dbReference type="InterPro" id="IPR010935">
    <property type="entry name" value="SMC_hinge"/>
</dbReference>
<evidence type="ECO:0000256" key="1">
    <source>
        <dbReference type="ARBA" id="ARBA00022490"/>
    </source>
</evidence>
<dbReference type="GO" id="GO:0016887">
    <property type="term" value="F:ATP hydrolysis activity"/>
    <property type="evidence" value="ECO:0007669"/>
    <property type="project" value="InterPro"/>
</dbReference>
<dbReference type="InterPro" id="IPR003395">
    <property type="entry name" value="RecF/RecN/SMC_N"/>
</dbReference>
<dbReference type="Proteomes" id="UP000000378">
    <property type="component" value="Chromosome"/>
</dbReference>
<dbReference type="PIRSF" id="PIRSF005719">
    <property type="entry name" value="SMC"/>
    <property type="match status" value="1"/>
</dbReference>
<name>D7CMX2_SYNLT</name>
<organism evidence="8 9">
    <name type="scientific">Syntrophothermus lipocalidus (strain DSM 12680 / TGB-C1)</name>
    <dbReference type="NCBI Taxonomy" id="643648"/>
    <lineage>
        <taxon>Bacteria</taxon>
        <taxon>Bacillati</taxon>
        <taxon>Bacillota</taxon>
        <taxon>Clostridia</taxon>
        <taxon>Eubacteriales</taxon>
        <taxon>Syntrophomonadaceae</taxon>
        <taxon>Syntrophothermus</taxon>
    </lineage>
</organism>